<dbReference type="Gene3D" id="1.10.472.10">
    <property type="entry name" value="Cyclin-like"/>
    <property type="match status" value="1"/>
</dbReference>
<name>A0AAD8YKM3_9STRA</name>
<evidence type="ECO:0000313" key="3">
    <source>
        <dbReference type="Proteomes" id="UP001224775"/>
    </source>
</evidence>
<protein>
    <recommendedName>
        <fullName evidence="1">Cyclin N-terminal domain-containing protein</fullName>
    </recommendedName>
</protein>
<comment type="caution">
    <text evidence="2">The sequence shown here is derived from an EMBL/GenBank/DDBJ whole genome shotgun (WGS) entry which is preliminary data.</text>
</comment>
<accession>A0AAD8YKM3</accession>
<reference evidence="2" key="1">
    <citation type="submission" date="2023-06" db="EMBL/GenBank/DDBJ databases">
        <title>Survivors Of The Sea: Transcriptome response of Skeletonema marinoi to long-term dormancy.</title>
        <authorList>
            <person name="Pinder M.I.M."/>
            <person name="Kourtchenko O."/>
            <person name="Robertson E.K."/>
            <person name="Larsson T."/>
            <person name="Maumus F."/>
            <person name="Osuna-Cruz C.M."/>
            <person name="Vancaester E."/>
            <person name="Stenow R."/>
            <person name="Vandepoele K."/>
            <person name="Ploug H."/>
            <person name="Bruchert V."/>
            <person name="Godhe A."/>
            <person name="Topel M."/>
        </authorList>
    </citation>
    <scope>NUCLEOTIDE SEQUENCE</scope>
    <source>
        <strain evidence="2">R05AC</strain>
    </source>
</reference>
<dbReference type="InterPro" id="IPR036915">
    <property type="entry name" value="Cyclin-like_sf"/>
</dbReference>
<keyword evidence="3" id="KW-1185">Reference proteome</keyword>
<dbReference type="SUPFAM" id="SSF47954">
    <property type="entry name" value="Cyclin-like"/>
    <property type="match status" value="1"/>
</dbReference>
<organism evidence="2 3">
    <name type="scientific">Skeletonema marinoi</name>
    <dbReference type="NCBI Taxonomy" id="267567"/>
    <lineage>
        <taxon>Eukaryota</taxon>
        <taxon>Sar</taxon>
        <taxon>Stramenopiles</taxon>
        <taxon>Ochrophyta</taxon>
        <taxon>Bacillariophyta</taxon>
        <taxon>Coscinodiscophyceae</taxon>
        <taxon>Thalassiosirophycidae</taxon>
        <taxon>Thalassiosirales</taxon>
        <taxon>Skeletonemataceae</taxon>
        <taxon>Skeletonema</taxon>
        <taxon>Skeletonema marinoi-dohrnii complex</taxon>
    </lineage>
</organism>
<dbReference type="Proteomes" id="UP001224775">
    <property type="component" value="Unassembled WGS sequence"/>
</dbReference>
<feature type="domain" description="Cyclin N-terminal" evidence="1">
    <location>
        <begin position="50"/>
        <end position="163"/>
    </location>
</feature>
<evidence type="ECO:0000259" key="1">
    <source>
        <dbReference type="Pfam" id="PF00134"/>
    </source>
</evidence>
<evidence type="ECO:0000313" key="2">
    <source>
        <dbReference type="EMBL" id="KAK1746836.1"/>
    </source>
</evidence>
<dbReference type="EMBL" id="JATAAI010000003">
    <property type="protein sequence ID" value="KAK1746836.1"/>
    <property type="molecule type" value="Genomic_DNA"/>
</dbReference>
<dbReference type="InterPro" id="IPR006671">
    <property type="entry name" value="Cyclin_N"/>
</dbReference>
<proteinExistence type="predicted"/>
<sequence>MSALERIFLSSLSISNKSMSSANDCILSEVIAQWDALSHREKDAAYKTSGYDYVELHRSKISTYFYAIIDGKGLDRRIVSVALSYLKIFLARHPLNESKGFHQLAMLTSLYMAIKIHSSNIYKNGRPTIFITEVVNWSNNEFTARDICNMESSMLSTLDYYMNPP</sequence>
<dbReference type="Pfam" id="PF00134">
    <property type="entry name" value="Cyclin_N"/>
    <property type="match status" value="1"/>
</dbReference>
<gene>
    <name evidence="2" type="ORF">QTG54_002180</name>
</gene>
<dbReference type="AlphaFoldDB" id="A0AAD8YKM3"/>